<dbReference type="OrthoDB" id="9809144at2"/>
<protein>
    <submittedName>
        <fullName evidence="11">Septal ring factor EnvC (AmiA/AmiB activator)</fullName>
    </submittedName>
</protein>
<dbReference type="RefSeq" id="WP_116236927.1">
    <property type="nucleotide sequence ID" value="NZ_QRDP01000004.1"/>
</dbReference>
<gene>
    <name evidence="11" type="ORF">DFR46_2737</name>
</gene>
<dbReference type="Gene3D" id="2.70.70.10">
    <property type="entry name" value="Glucose Permease (Domain IIA)"/>
    <property type="match status" value="1"/>
</dbReference>
<dbReference type="Proteomes" id="UP000256310">
    <property type="component" value="Unassembled WGS sequence"/>
</dbReference>
<sequence length="399" mass="42899">MIVRLLALIALFSAVLAPFALAQPGDRGSEAEALEEALRQRTIAQQRASQFERQAENAQSRAERAAADEAAAAAQVQAAEADLTAAQSRIRLIEELRAGQRARLAERQGTIIGLTAALQTMARRPPALALVHQGSISDLVHIRSLFSTTLPIVRERTASLRAEVVRGSNLRLQADRAVALLGQQQENLEARRVQLAALERGSRQQAEQLERSAMFEGDRVMALGEDARDIRTLMSELDRQAEIREDLITLPGPRLRPAQPGEASAPTQRTARNASNRRPPYRLPVMGEVVEGLGEVSEAGIRSRGLTIATQPGAQVIAPTAGRVSYAGDFRGFGQIVIIDHSGGWTTLITDLASVSVQVGQLVQQGAPIGRTGGDRPTVTVELRRGGEPVDISSLVSRG</sequence>
<evidence type="ECO:0000313" key="12">
    <source>
        <dbReference type="Proteomes" id="UP000256310"/>
    </source>
</evidence>
<keyword evidence="7" id="KW-0175">Coiled coil</keyword>
<keyword evidence="3" id="KW-0479">Metal-binding</keyword>
<feature type="region of interest" description="Disordered" evidence="8">
    <location>
        <begin position="251"/>
        <end position="281"/>
    </location>
</feature>
<accession>A0A3D9FKP1</accession>
<feature type="compositionally biased region" description="Polar residues" evidence="8">
    <location>
        <begin position="265"/>
        <end position="276"/>
    </location>
</feature>
<dbReference type="EMBL" id="QRDP01000004">
    <property type="protein sequence ID" value="RED17686.1"/>
    <property type="molecule type" value="Genomic_DNA"/>
</dbReference>
<feature type="chain" id="PRO_5017836138" evidence="9">
    <location>
        <begin position="23"/>
        <end position="399"/>
    </location>
</feature>
<keyword evidence="5" id="KW-0862">Zinc</keyword>
<evidence type="ECO:0000256" key="1">
    <source>
        <dbReference type="ARBA" id="ARBA00001947"/>
    </source>
</evidence>
<dbReference type="InterPro" id="IPR016047">
    <property type="entry name" value="M23ase_b-sheet_dom"/>
</dbReference>
<evidence type="ECO:0000259" key="10">
    <source>
        <dbReference type="Pfam" id="PF01551"/>
    </source>
</evidence>
<evidence type="ECO:0000256" key="3">
    <source>
        <dbReference type="ARBA" id="ARBA00022723"/>
    </source>
</evidence>
<proteinExistence type="predicted"/>
<dbReference type="AlphaFoldDB" id="A0A3D9FKP1"/>
<evidence type="ECO:0000256" key="5">
    <source>
        <dbReference type="ARBA" id="ARBA00022833"/>
    </source>
</evidence>
<dbReference type="CDD" id="cd12797">
    <property type="entry name" value="M23_peptidase"/>
    <property type="match status" value="1"/>
</dbReference>
<comment type="caution">
    <text evidence="11">The sequence shown here is derived from an EMBL/GenBank/DDBJ whole genome shotgun (WGS) entry which is preliminary data.</text>
</comment>
<keyword evidence="9" id="KW-0732">Signal</keyword>
<comment type="cofactor">
    <cofactor evidence="1">
        <name>Zn(2+)</name>
        <dbReference type="ChEBI" id="CHEBI:29105"/>
    </cofactor>
</comment>
<evidence type="ECO:0000256" key="2">
    <source>
        <dbReference type="ARBA" id="ARBA00022670"/>
    </source>
</evidence>
<feature type="signal peptide" evidence="9">
    <location>
        <begin position="1"/>
        <end position="22"/>
    </location>
</feature>
<dbReference type="SUPFAM" id="SSF51261">
    <property type="entry name" value="Duplicated hybrid motif"/>
    <property type="match status" value="1"/>
</dbReference>
<keyword evidence="4" id="KW-0378">Hydrolase</keyword>
<feature type="domain" description="M23ase beta-sheet core" evidence="10">
    <location>
        <begin position="303"/>
        <end position="391"/>
    </location>
</feature>
<keyword evidence="12" id="KW-1185">Reference proteome</keyword>
<evidence type="ECO:0000256" key="7">
    <source>
        <dbReference type="SAM" id="Coils"/>
    </source>
</evidence>
<evidence type="ECO:0000256" key="9">
    <source>
        <dbReference type="SAM" id="SignalP"/>
    </source>
</evidence>
<dbReference type="InterPro" id="IPR050570">
    <property type="entry name" value="Cell_wall_metabolism_enzyme"/>
</dbReference>
<evidence type="ECO:0000256" key="4">
    <source>
        <dbReference type="ARBA" id="ARBA00022801"/>
    </source>
</evidence>
<name>A0A3D9FKP1_9SPHN</name>
<dbReference type="Pfam" id="PF01551">
    <property type="entry name" value="Peptidase_M23"/>
    <property type="match status" value="1"/>
</dbReference>
<evidence type="ECO:0000256" key="6">
    <source>
        <dbReference type="ARBA" id="ARBA00023049"/>
    </source>
</evidence>
<dbReference type="GO" id="GO:0006508">
    <property type="term" value="P:proteolysis"/>
    <property type="evidence" value="ECO:0007669"/>
    <property type="project" value="UniProtKB-KW"/>
</dbReference>
<evidence type="ECO:0000313" key="11">
    <source>
        <dbReference type="EMBL" id="RED17686.1"/>
    </source>
</evidence>
<keyword evidence="2" id="KW-0645">Protease</keyword>
<dbReference type="GO" id="GO:0046872">
    <property type="term" value="F:metal ion binding"/>
    <property type="evidence" value="ECO:0007669"/>
    <property type="project" value="UniProtKB-KW"/>
</dbReference>
<keyword evidence="6" id="KW-0482">Metalloprotease</keyword>
<evidence type="ECO:0000256" key="8">
    <source>
        <dbReference type="SAM" id="MobiDB-lite"/>
    </source>
</evidence>
<dbReference type="PANTHER" id="PTHR21666:SF288">
    <property type="entry name" value="CELL DIVISION PROTEIN YTFB"/>
    <property type="match status" value="1"/>
</dbReference>
<dbReference type="InterPro" id="IPR011055">
    <property type="entry name" value="Dup_hybrid_motif"/>
</dbReference>
<dbReference type="PANTHER" id="PTHR21666">
    <property type="entry name" value="PEPTIDASE-RELATED"/>
    <property type="match status" value="1"/>
</dbReference>
<feature type="coiled-coil region" evidence="7">
    <location>
        <begin position="34"/>
        <end position="96"/>
    </location>
</feature>
<organism evidence="11 12">
    <name type="scientific">Parasphingopyxis lamellibrachiae</name>
    <dbReference type="NCBI Taxonomy" id="680125"/>
    <lineage>
        <taxon>Bacteria</taxon>
        <taxon>Pseudomonadati</taxon>
        <taxon>Pseudomonadota</taxon>
        <taxon>Alphaproteobacteria</taxon>
        <taxon>Sphingomonadales</taxon>
        <taxon>Sphingomonadaceae</taxon>
        <taxon>Parasphingopyxis</taxon>
    </lineage>
</organism>
<dbReference type="GO" id="GO:0004222">
    <property type="term" value="F:metalloendopeptidase activity"/>
    <property type="evidence" value="ECO:0007669"/>
    <property type="project" value="TreeGrafter"/>
</dbReference>
<reference evidence="11 12" key="1">
    <citation type="submission" date="2018-07" db="EMBL/GenBank/DDBJ databases">
        <title>Genomic Encyclopedia of Type Strains, Phase IV (KMG-IV): sequencing the most valuable type-strain genomes for metagenomic binning, comparative biology and taxonomic classification.</title>
        <authorList>
            <person name="Goeker M."/>
        </authorList>
    </citation>
    <scope>NUCLEOTIDE SEQUENCE [LARGE SCALE GENOMIC DNA]</scope>
    <source>
        <strain evidence="11 12">DSM 26725</strain>
    </source>
</reference>